<comment type="caution">
    <text evidence="2">The sequence shown here is derived from an EMBL/GenBank/DDBJ whole genome shotgun (WGS) entry which is preliminary data.</text>
</comment>
<accession>A0AAV4TAG8</accession>
<dbReference type="AlphaFoldDB" id="A0AAV4TAG8"/>
<feature type="compositionally biased region" description="Low complexity" evidence="1">
    <location>
        <begin position="119"/>
        <end position="132"/>
    </location>
</feature>
<feature type="compositionally biased region" description="Polar residues" evidence="1">
    <location>
        <begin position="98"/>
        <end position="108"/>
    </location>
</feature>
<feature type="region of interest" description="Disordered" evidence="1">
    <location>
        <begin position="242"/>
        <end position="262"/>
    </location>
</feature>
<reference evidence="2 3" key="1">
    <citation type="submission" date="2021-06" db="EMBL/GenBank/DDBJ databases">
        <title>Caerostris extrusa draft genome.</title>
        <authorList>
            <person name="Kono N."/>
            <person name="Arakawa K."/>
        </authorList>
    </citation>
    <scope>NUCLEOTIDE SEQUENCE [LARGE SCALE GENOMIC DNA]</scope>
</reference>
<keyword evidence="3" id="KW-1185">Reference proteome</keyword>
<feature type="region of interest" description="Disordered" evidence="1">
    <location>
        <begin position="1"/>
        <end position="40"/>
    </location>
</feature>
<proteinExistence type="predicted"/>
<evidence type="ECO:0000256" key="1">
    <source>
        <dbReference type="SAM" id="MobiDB-lite"/>
    </source>
</evidence>
<dbReference type="Proteomes" id="UP001054945">
    <property type="component" value="Unassembled WGS sequence"/>
</dbReference>
<gene>
    <name evidence="2" type="ORF">CEXT_709911</name>
</gene>
<evidence type="ECO:0000313" key="2">
    <source>
        <dbReference type="EMBL" id="GIY40953.1"/>
    </source>
</evidence>
<feature type="compositionally biased region" description="Polar residues" evidence="1">
    <location>
        <begin position="1"/>
        <end position="11"/>
    </location>
</feature>
<dbReference type="EMBL" id="BPLR01010680">
    <property type="protein sequence ID" value="GIY40953.1"/>
    <property type="molecule type" value="Genomic_DNA"/>
</dbReference>
<organism evidence="2 3">
    <name type="scientific">Caerostris extrusa</name>
    <name type="common">Bark spider</name>
    <name type="synonym">Caerostris bankana</name>
    <dbReference type="NCBI Taxonomy" id="172846"/>
    <lineage>
        <taxon>Eukaryota</taxon>
        <taxon>Metazoa</taxon>
        <taxon>Ecdysozoa</taxon>
        <taxon>Arthropoda</taxon>
        <taxon>Chelicerata</taxon>
        <taxon>Arachnida</taxon>
        <taxon>Araneae</taxon>
        <taxon>Araneomorphae</taxon>
        <taxon>Entelegynae</taxon>
        <taxon>Araneoidea</taxon>
        <taxon>Araneidae</taxon>
        <taxon>Caerostris</taxon>
    </lineage>
</organism>
<feature type="compositionally biased region" description="Polar residues" evidence="1">
    <location>
        <begin position="463"/>
        <end position="472"/>
    </location>
</feature>
<feature type="compositionally biased region" description="Basic and acidic residues" evidence="1">
    <location>
        <begin position="22"/>
        <end position="35"/>
    </location>
</feature>
<evidence type="ECO:0000313" key="3">
    <source>
        <dbReference type="Proteomes" id="UP001054945"/>
    </source>
</evidence>
<feature type="region of interest" description="Disordered" evidence="1">
    <location>
        <begin position="98"/>
        <end position="133"/>
    </location>
</feature>
<feature type="compositionally biased region" description="Basic and acidic residues" evidence="1">
    <location>
        <begin position="390"/>
        <end position="429"/>
    </location>
</feature>
<protein>
    <submittedName>
        <fullName evidence="2">Uncharacterized protein</fullName>
    </submittedName>
</protein>
<name>A0AAV4TAG8_CAEEX</name>
<feature type="region of interest" description="Disordered" evidence="1">
    <location>
        <begin position="326"/>
        <end position="472"/>
    </location>
</feature>
<sequence length="524" mass="60669">MDQKNSQQTEKQLSEIRNPGNHGEKQISHQQFHEEETNDGLDVSRRNHLFERENILLNRIFHVLDKYEELMEMQKKHLVLLDFLVRDLSQNILGSCDLSDSSKTVNRTDSSTRLDDSDSSSSMHKSDSFSISPTGSWKNLYHNRGTEDCEVQQIAKNCEPPKPIAHYEPEKYEGNYPTANIQQPSKDNELQQHSEDNYSLTVNPSSSWNKMWIVNSTLECKEQRDAKVYKSVKFMEDRGPRKFTEEYPEGYSQQHTRCKKSQNLEHSVQELHSVKYERYLQSGNDARSLHSKNNVCPLSSKKYAQLSNSERHRSSETLPNKANMLMYDPNLHSENNRGDLRSKNYGLDKPSGSYNRDHPTENYGLHLSSGNYDRHLPSGTYDRYLPSGTYDRDLPPGSYDRDLPSGSYERDLPSGSYDRDLHGKYDRDFPSGNYDGHLPSGNYDGHRPSGKYHRRPDSKKNDCQSNSENCGQNSENFARNMLSVNYDQHLLSQNKQPKRLPKNGFLKSVETNIWSPIRKYFDRS</sequence>
<feature type="compositionally biased region" description="Basic residues" evidence="1">
    <location>
        <begin position="448"/>
        <end position="457"/>
    </location>
</feature>
<feature type="region of interest" description="Disordered" evidence="1">
    <location>
        <begin position="160"/>
        <end position="193"/>
    </location>
</feature>